<dbReference type="InterPro" id="IPR038063">
    <property type="entry name" value="Transpep_catalytic_dom"/>
</dbReference>
<accession>A0ABW1ZYK2</accession>
<keyword evidence="3 8" id="KW-0808">Transferase</keyword>
<evidence type="ECO:0000256" key="6">
    <source>
        <dbReference type="ARBA" id="ARBA00023316"/>
    </source>
</evidence>
<protein>
    <submittedName>
        <fullName evidence="8">L,D-transpeptidase</fullName>
        <ecNumber evidence="8">2.-.-.-</ecNumber>
    </submittedName>
</protein>
<reference evidence="9" key="1">
    <citation type="journal article" date="2019" name="Int. J. Syst. Evol. Microbiol.">
        <title>The Global Catalogue of Microorganisms (GCM) 10K type strain sequencing project: providing services to taxonomists for standard genome sequencing and annotation.</title>
        <authorList>
            <consortium name="The Broad Institute Genomics Platform"/>
            <consortium name="The Broad Institute Genome Sequencing Center for Infectious Disease"/>
            <person name="Wu L."/>
            <person name="Ma J."/>
        </authorList>
    </citation>
    <scope>NUCLEOTIDE SEQUENCE [LARGE SCALE GENOMIC DNA]</scope>
    <source>
        <strain evidence="9">NBRC 111756</strain>
    </source>
</reference>
<comment type="caution">
    <text evidence="8">The sequence shown here is derived from an EMBL/GenBank/DDBJ whole genome shotgun (WGS) entry which is preliminary data.</text>
</comment>
<dbReference type="Proteomes" id="UP001596422">
    <property type="component" value="Unassembled WGS sequence"/>
</dbReference>
<gene>
    <name evidence="8" type="ORF">ACFQDL_09510</name>
</gene>
<comment type="pathway">
    <text evidence="1">Cell wall biogenesis; peptidoglycan biosynthesis.</text>
</comment>
<evidence type="ECO:0000256" key="4">
    <source>
        <dbReference type="ARBA" id="ARBA00022960"/>
    </source>
</evidence>
<dbReference type="SUPFAM" id="SSF141523">
    <property type="entry name" value="L,D-transpeptidase catalytic domain-like"/>
    <property type="match status" value="1"/>
</dbReference>
<evidence type="ECO:0000256" key="5">
    <source>
        <dbReference type="ARBA" id="ARBA00022984"/>
    </source>
</evidence>
<evidence type="ECO:0000259" key="7">
    <source>
        <dbReference type="Pfam" id="PF03734"/>
    </source>
</evidence>
<evidence type="ECO:0000313" key="8">
    <source>
        <dbReference type="EMBL" id="MFC6670291.1"/>
    </source>
</evidence>
<sequence length="76" mass="8336">MLLASLCRAETWVLVDTRRQTLTVLDDLRVLEHFDRVALGVAGAGIKHRRGDDKTPLGTFRVAWFNPAADSASLSG</sequence>
<evidence type="ECO:0000256" key="1">
    <source>
        <dbReference type="ARBA" id="ARBA00004752"/>
    </source>
</evidence>
<evidence type="ECO:0000256" key="3">
    <source>
        <dbReference type="ARBA" id="ARBA00022679"/>
    </source>
</evidence>
<keyword evidence="9" id="KW-1185">Reference proteome</keyword>
<keyword evidence="4" id="KW-0133">Cell shape</keyword>
<evidence type="ECO:0000313" key="9">
    <source>
        <dbReference type="Proteomes" id="UP001596422"/>
    </source>
</evidence>
<proteinExistence type="inferred from homology"/>
<feature type="domain" description="L,D-TPase catalytic" evidence="7">
    <location>
        <begin position="11"/>
        <end position="68"/>
    </location>
</feature>
<name>A0ABW1ZYK2_9GAMM</name>
<comment type="similarity">
    <text evidence="2">Belongs to the YkuD family.</text>
</comment>
<dbReference type="InterPro" id="IPR005490">
    <property type="entry name" value="LD_TPept_cat_dom"/>
</dbReference>
<keyword evidence="6" id="KW-0961">Cell wall biogenesis/degradation</keyword>
<dbReference type="EMBL" id="JBHSWE010000001">
    <property type="protein sequence ID" value="MFC6670291.1"/>
    <property type="molecule type" value="Genomic_DNA"/>
</dbReference>
<dbReference type="Pfam" id="PF03734">
    <property type="entry name" value="YkuD"/>
    <property type="match status" value="1"/>
</dbReference>
<dbReference type="CDD" id="cd16913">
    <property type="entry name" value="YkuD_like"/>
    <property type="match status" value="1"/>
</dbReference>
<keyword evidence="5" id="KW-0573">Peptidoglycan synthesis</keyword>
<dbReference type="Gene3D" id="2.40.440.10">
    <property type="entry name" value="L,D-transpeptidase catalytic domain-like"/>
    <property type="match status" value="1"/>
</dbReference>
<dbReference type="RefSeq" id="WP_379908792.1">
    <property type="nucleotide sequence ID" value="NZ_JBHSWE010000001.1"/>
</dbReference>
<organism evidence="8 9">
    <name type="scientific">Marinobacterium aestuariivivens</name>
    <dbReference type="NCBI Taxonomy" id="1698799"/>
    <lineage>
        <taxon>Bacteria</taxon>
        <taxon>Pseudomonadati</taxon>
        <taxon>Pseudomonadota</taxon>
        <taxon>Gammaproteobacteria</taxon>
        <taxon>Oceanospirillales</taxon>
        <taxon>Oceanospirillaceae</taxon>
        <taxon>Marinobacterium</taxon>
    </lineage>
</organism>
<evidence type="ECO:0000256" key="2">
    <source>
        <dbReference type="ARBA" id="ARBA00005992"/>
    </source>
</evidence>
<dbReference type="EC" id="2.-.-.-" evidence="8"/>
<dbReference type="GO" id="GO:0016740">
    <property type="term" value="F:transferase activity"/>
    <property type="evidence" value="ECO:0007669"/>
    <property type="project" value="UniProtKB-KW"/>
</dbReference>